<dbReference type="Proteomes" id="UP000231632">
    <property type="component" value="Unassembled WGS sequence"/>
</dbReference>
<dbReference type="OrthoDB" id="9780825at2"/>
<evidence type="ECO:0008006" key="3">
    <source>
        <dbReference type="Google" id="ProtNLM"/>
    </source>
</evidence>
<reference evidence="1 2" key="1">
    <citation type="journal article" date="2017" name="Arch. Microbiol.">
        <title>Mariprofundus micogutta sp. nov., a novel iron-oxidizing zetaproteobacterium isolated from a deep-sea hydrothermal field at the Bayonnaise knoll of the Izu-Ogasawara arc, and a description of Mariprofundales ord. nov. and Zetaproteobacteria classis nov.</title>
        <authorList>
            <person name="Makita H."/>
            <person name="Tanaka E."/>
            <person name="Mitsunobu S."/>
            <person name="Miyazaki M."/>
            <person name="Nunoura T."/>
            <person name="Uematsu K."/>
            <person name="Takaki Y."/>
            <person name="Nishi S."/>
            <person name="Shimamura S."/>
            <person name="Takai K."/>
        </authorList>
    </citation>
    <scope>NUCLEOTIDE SEQUENCE [LARGE SCALE GENOMIC DNA]</scope>
    <source>
        <strain evidence="1 2">ET2</strain>
    </source>
</reference>
<name>A0A1L8CR96_9PROT</name>
<dbReference type="RefSeq" id="WP_072660715.1">
    <property type="nucleotide sequence ID" value="NZ_BDFD01000032.1"/>
</dbReference>
<dbReference type="Gene3D" id="3.40.910.10">
    <property type="entry name" value="Deoxyhypusine synthase"/>
    <property type="match status" value="1"/>
</dbReference>
<sequence length="317" mass="33397">MTIRPLSFTKIKTVPLSKRKVDSDGKDFAAPYKAGTGFENFLCSLPNLGCAGDLFLLRDAIVSAHRHGHQVFLACGGHVFDSGLGPLICRLIEQKVITGIALTGAALEQDVEIAMLGQTVSASERALSDGKYCITEETGCLINDAINYGTGENWGIGLSVGKRLMESELEHLDHSVVATAVRYGIPITVHPAIGADAFGMHPASHGESMGAAGFRDFRLLAGMMAEASNGVIINIASSVIMPRVLLQAVDAARNVGKNIENITSAVIDPGASASAITDVVTRLSQPDGKGYWLSGPDEILVPLLFASVLEALGDEII</sequence>
<proteinExistence type="predicted"/>
<dbReference type="EMBL" id="BDFD01000032">
    <property type="protein sequence ID" value="GAV21423.1"/>
    <property type="molecule type" value="Genomic_DNA"/>
</dbReference>
<gene>
    <name evidence="1" type="ORF">MMIC_P2412</name>
</gene>
<dbReference type="STRING" id="1921010.MMIC_P2412"/>
<accession>A0A1L8CR96</accession>
<evidence type="ECO:0000313" key="1">
    <source>
        <dbReference type="EMBL" id="GAV21423.1"/>
    </source>
</evidence>
<comment type="caution">
    <text evidence="1">The sequence shown here is derived from an EMBL/GenBank/DDBJ whole genome shotgun (WGS) entry which is preliminary data.</text>
</comment>
<dbReference type="InterPro" id="IPR036982">
    <property type="entry name" value="Deoxyhypusine_synthase_sf"/>
</dbReference>
<protein>
    <recommendedName>
        <fullName evidence="3">Deoxyhypusine synthase</fullName>
    </recommendedName>
</protein>
<dbReference type="SUPFAM" id="SSF52467">
    <property type="entry name" value="DHS-like NAD/FAD-binding domain"/>
    <property type="match status" value="1"/>
</dbReference>
<dbReference type="AlphaFoldDB" id="A0A1L8CR96"/>
<organism evidence="1 2">
    <name type="scientific">Mariprofundus micogutta</name>
    <dbReference type="NCBI Taxonomy" id="1921010"/>
    <lineage>
        <taxon>Bacteria</taxon>
        <taxon>Pseudomonadati</taxon>
        <taxon>Pseudomonadota</taxon>
        <taxon>Candidatius Mariprofundia</taxon>
        <taxon>Mariprofundales</taxon>
        <taxon>Mariprofundaceae</taxon>
        <taxon>Mariprofundus</taxon>
    </lineage>
</organism>
<keyword evidence="2" id="KW-1185">Reference proteome</keyword>
<dbReference type="InterPro" id="IPR029035">
    <property type="entry name" value="DHS-like_NAD/FAD-binding_dom"/>
</dbReference>
<evidence type="ECO:0000313" key="2">
    <source>
        <dbReference type="Proteomes" id="UP000231632"/>
    </source>
</evidence>